<dbReference type="EMBL" id="WLZY01000004">
    <property type="protein sequence ID" value="NDL57988.1"/>
    <property type="molecule type" value="Genomic_DNA"/>
</dbReference>
<organism evidence="2 3">
    <name type="scientific">Phytoactinopolyspora mesophila</name>
    <dbReference type="NCBI Taxonomy" id="2650750"/>
    <lineage>
        <taxon>Bacteria</taxon>
        <taxon>Bacillati</taxon>
        <taxon>Actinomycetota</taxon>
        <taxon>Actinomycetes</taxon>
        <taxon>Jiangellales</taxon>
        <taxon>Jiangellaceae</taxon>
        <taxon>Phytoactinopolyspora</taxon>
    </lineage>
</organism>
<feature type="transmembrane region" description="Helical" evidence="1">
    <location>
        <begin position="117"/>
        <end position="138"/>
    </location>
</feature>
<comment type="caution">
    <text evidence="2">The sequence shown here is derived from an EMBL/GenBank/DDBJ whole genome shotgun (WGS) entry which is preliminary data.</text>
</comment>
<name>A0A7K3M6D2_9ACTN</name>
<feature type="transmembrane region" description="Helical" evidence="1">
    <location>
        <begin position="80"/>
        <end position="105"/>
    </location>
</feature>
<dbReference type="InterPro" id="IPR021517">
    <property type="entry name" value="DUF3180"/>
</dbReference>
<dbReference type="AlphaFoldDB" id="A0A7K3M6D2"/>
<evidence type="ECO:0000313" key="3">
    <source>
        <dbReference type="Proteomes" id="UP000460435"/>
    </source>
</evidence>
<keyword evidence="1" id="KW-0812">Transmembrane</keyword>
<proteinExistence type="predicted"/>
<dbReference type="RefSeq" id="WP_162450688.1">
    <property type="nucleotide sequence ID" value="NZ_WLZY01000004.1"/>
</dbReference>
<feature type="transmembrane region" description="Helical" evidence="1">
    <location>
        <begin position="7"/>
        <end position="24"/>
    </location>
</feature>
<reference evidence="2 3" key="1">
    <citation type="submission" date="2019-11" db="EMBL/GenBank/DDBJ databases">
        <authorList>
            <person name="Li X.-J."/>
            <person name="Feng X.-M."/>
        </authorList>
    </citation>
    <scope>NUCLEOTIDE SEQUENCE [LARGE SCALE GENOMIC DNA]</scope>
    <source>
        <strain evidence="2 3">XMNu-373</strain>
    </source>
</reference>
<accession>A0A7K3M6D2</accession>
<evidence type="ECO:0000313" key="2">
    <source>
        <dbReference type="EMBL" id="NDL57988.1"/>
    </source>
</evidence>
<dbReference type="Pfam" id="PF11377">
    <property type="entry name" value="DUF3180"/>
    <property type="match status" value="1"/>
</dbReference>
<gene>
    <name evidence="2" type="ORF">F7O44_12990</name>
</gene>
<keyword evidence="1" id="KW-0472">Membrane</keyword>
<keyword evidence="3" id="KW-1185">Reference proteome</keyword>
<keyword evidence="1" id="KW-1133">Transmembrane helix</keyword>
<dbReference type="Proteomes" id="UP000460435">
    <property type="component" value="Unassembled WGS sequence"/>
</dbReference>
<evidence type="ECO:0000256" key="1">
    <source>
        <dbReference type="SAM" id="Phobius"/>
    </source>
</evidence>
<protein>
    <submittedName>
        <fullName evidence="2">DUF3180 family protein</fullName>
    </submittedName>
</protein>
<sequence length="155" mass="16605">MQKTKISTLGWVAIIAAPIGWSLSRLVLDRTDALPLVPIVLLIFVLILAGMMFAGARAVRGWIEERRHDRYLGPLRVARILALAKATEFFGAALVGGYVGLSVLATDHLASPMGRDALLRAGLMVGAAVLVTAAAVILERACLVPPDDQAEEPRR</sequence>
<feature type="transmembrane region" description="Helical" evidence="1">
    <location>
        <begin position="36"/>
        <end position="59"/>
    </location>
</feature>